<proteinExistence type="predicted"/>
<dbReference type="EMBL" id="KZ293711">
    <property type="protein sequence ID" value="PBK82950.1"/>
    <property type="molecule type" value="Genomic_DNA"/>
</dbReference>
<sequence>MTVAVKDHGDSTPFGAGAGDLGEDDVEILLVPIRGLPDRGYQASGEVDNEYIAALDKEVTDKTTPRLHGIVAY</sequence>
<protein>
    <submittedName>
        <fullName evidence="2">Uncharacterized protein</fullName>
    </submittedName>
</protein>
<keyword evidence="3" id="KW-1185">Reference proteome</keyword>
<feature type="compositionally biased region" description="Basic and acidic residues" evidence="1">
    <location>
        <begin position="1"/>
        <end position="10"/>
    </location>
</feature>
<feature type="region of interest" description="Disordered" evidence="1">
    <location>
        <begin position="1"/>
        <end position="21"/>
    </location>
</feature>
<dbReference type="Proteomes" id="UP000217790">
    <property type="component" value="Unassembled WGS sequence"/>
</dbReference>
<evidence type="ECO:0000313" key="3">
    <source>
        <dbReference type="Proteomes" id="UP000217790"/>
    </source>
</evidence>
<dbReference type="AlphaFoldDB" id="A0A2H3CM51"/>
<name>A0A2H3CM51_ARMGA</name>
<dbReference type="InParanoid" id="A0A2H3CM51"/>
<gene>
    <name evidence="2" type="ORF">ARMGADRAFT_1089864</name>
</gene>
<reference evidence="3" key="1">
    <citation type="journal article" date="2017" name="Nat. Ecol. Evol.">
        <title>Genome expansion and lineage-specific genetic innovations in the forest pathogenic fungi Armillaria.</title>
        <authorList>
            <person name="Sipos G."/>
            <person name="Prasanna A.N."/>
            <person name="Walter M.C."/>
            <person name="O'Connor E."/>
            <person name="Balint B."/>
            <person name="Krizsan K."/>
            <person name="Kiss B."/>
            <person name="Hess J."/>
            <person name="Varga T."/>
            <person name="Slot J."/>
            <person name="Riley R."/>
            <person name="Boka B."/>
            <person name="Rigling D."/>
            <person name="Barry K."/>
            <person name="Lee J."/>
            <person name="Mihaltcheva S."/>
            <person name="LaButti K."/>
            <person name="Lipzen A."/>
            <person name="Waldron R."/>
            <person name="Moloney N.M."/>
            <person name="Sperisen C."/>
            <person name="Kredics L."/>
            <person name="Vagvoelgyi C."/>
            <person name="Patrignani A."/>
            <person name="Fitzpatrick D."/>
            <person name="Nagy I."/>
            <person name="Doyle S."/>
            <person name="Anderson J.B."/>
            <person name="Grigoriev I.V."/>
            <person name="Gueldener U."/>
            <person name="Muensterkoetter M."/>
            <person name="Nagy L.G."/>
        </authorList>
    </citation>
    <scope>NUCLEOTIDE SEQUENCE [LARGE SCALE GENOMIC DNA]</scope>
    <source>
        <strain evidence="3">Ar21-2</strain>
    </source>
</reference>
<organism evidence="2 3">
    <name type="scientific">Armillaria gallica</name>
    <name type="common">Bulbous honey fungus</name>
    <name type="synonym">Armillaria bulbosa</name>
    <dbReference type="NCBI Taxonomy" id="47427"/>
    <lineage>
        <taxon>Eukaryota</taxon>
        <taxon>Fungi</taxon>
        <taxon>Dikarya</taxon>
        <taxon>Basidiomycota</taxon>
        <taxon>Agaricomycotina</taxon>
        <taxon>Agaricomycetes</taxon>
        <taxon>Agaricomycetidae</taxon>
        <taxon>Agaricales</taxon>
        <taxon>Marasmiineae</taxon>
        <taxon>Physalacriaceae</taxon>
        <taxon>Armillaria</taxon>
    </lineage>
</organism>
<evidence type="ECO:0000313" key="2">
    <source>
        <dbReference type="EMBL" id="PBK82950.1"/>
    </source>
</evidence>
<evidence type="ECO:0000256" key="1">
    <source>
        <dbReference type="SAM" id="MobiDB-lite"/>
    </source>
</evidence>
<accession>A0A2H3CM51</accession>